<dbReference type="OrthoDB" id="312630at2157"/>
<gene>
    <name evidence="2" type="ORF">SAMN05216285_1440</name>
</gene>
<dbReference type="RefSeq" id="WP_049988481.1">
    <property type="nucleotide sequence ID" value="NZ_FOIS01000002.1"/>
</dbReference>
<feature type="transmembrane region" description="Helical" evidence="1">
    <location>
        <begin position="205"/>
        <end position="227"/>
    </location>
</feature>
<organism evidence="2 3">
    <name type="scientific">Natrinema salifodinae</name>
    <dbReference type="NCBI Taxonomy" id="1202768"/>
    <lineage>
        <taxon>Archaea</taxon>
        <taxon>Methanobacteriati</taxon>
        <taxon>Methanobacteriota</taxon>
        <taxon>Stenosarchaea group</taxon>
        <taxon>Halobacteria</taxon>
        <taxon>Halobacteriales</taxon>
        <taxon>Natrialbaceae</taxon>
        <taxon>Natrinema</taxon>
    </lineage>
</organism>
<dbReference type="AlphaFoldDB" id="A0A1I0N8S2"/>
<dbReference type="eggNOG" id="arCOG02874">
    <property type="taxonomic scope" value="Archaea"/>
</dbReference>
<accession>A0A1I0N8S2</accession>
<dbReference type="PROSITE" id="PS51257">
    <property type="entry name" value="PROKAR_LIPOPROTEIN"/>
    <property type="match status" value="1"/>
</dbReference>
<evidence type="ECO:0000313" key="2">
    <source>
        <dbReference type="EMBL" id="SEV97372.1"/>
    </source>
</evidence>
<protein>
    <submittedName>
        <fullName evidence="2">Uncharacterized protein</fullName>
    </submittedName>
</protein>
<sequence>MNRRLVLATIAIALLATVAGCTAFFGGISDEQLDREQEYDDLRDSEADVAIDVEDGSLIDGGEYRAVYDLDGTQELSLYRSTIYRDEPLEIYSVRYWYPNGTEMTGSELDIEQGRSETTVHVPDENGTLAFSGETGRKTFRLPVYVQGSHEVTIPEGHRTSNFLFGDVSPNGYEREVVDGQERLRWDDLDTDDTISLRYYLTRDIPLFLGLVGTVFLLGGVGVAYYYRQVKRLREQREEFGVDVDVDDDSDGGPPPGLR</sequence>
<reference evidence="3" key="1">
    <citation type="submission" date="2016-10" db="EMBL/GenBank/DDBJ databases">
        <authorList>
            <person name="Varghese N."/>
        </authorList>
    </citation>
    <scope>NUCLEOTIDE SEQUENCE [LARGE SCALE GENOMIC DNA]</scope>
    <source>
        <strain evidence="3">CGMCC 1.12284</strain>
    </source>
</reference>
<keyword evidence="3" id="KW-1185">Reference proteome</keyword>
<dbReference type="STRING" id="1202768.SAMN05216285_1440"/>
<dbReference type="Proteomes" id="UP000183275">
    <property type="component" value="Unassembled WGS sequence"/>
</dbReference>
<name>A0A1I0N8S2_9EURY</name>
<dbReference type="InterPro" id="IPR043826">
    <property type="entry name" value="DUF5803"/>
</dbReference>
<evidence type="ECO:0000313" key="3">
    <source>
        <dbReference type="Proteomes" id="UP000183275"/>
    </source>
</evidence>
<keyword evidence="1" id="KW-0812">Transmembrane</keyword>
<proteinExistence type="predicted"/>
<dbReference type="Pfam" id="PF19119">
    <property type="entry name" value="DUF5803"/>
    <property type="match status" value="1"/>
</dbReference>
<evidence type="ECO:0000256" key="1">
    <source>
        <dbReference type="SAM" id="Phobius"/>
    </source>
</evidence>
<dbReference type="EMBL" id="FOIS01000002">
    <property type="protein sequence ID" value="SEV97372.1"/>
    <property type="molecule type" value="Genomic_DNA"/>
</dbReference>
<keyword evidence="1" id="KW-0472">Membrane</keyword>
<keyword evidence="1" id="KW-1133">Transmembrane helix</keyword>